<dbReference type="EMBL" id="MF042360">
    <property type="protein sequence ID" value="ARV77078.1"/>
    <property type="molecule type" value="Genomic_DNA"/>
</dbReference>
<proteinExistence type="predicted"/>
<keyword evidence="2" id="KW-1185">Reference proteome</keyword>
<dbReference type="Proteomes" id="UP000225448">
    <property type="component" value="Segment"/>
</dbReference>
<organism evidence="1 2">
    <name type="scientific">Pseudomonas phage Phabio</name>
    <dbReference type="NCBI Taxonomy" id="2006668"/>
    <lineage>
        <taxon>Viruses</taxon>
        <taxon>Duplodnaviria</taxon>
        <taxon>Heunggongvirae</taxon>
        <taxon>Uroviricota</taxon>
        <taxon>Caudoviricetes</taxon>
        <taxon>Chimalliviridae</taxon>
        <taxon>Phabiovirus</taxon>
        <taxon>Phabiovirus phabio</taxon>
    </lineage>
</organism>
<sequence length="215" mass="24764">MNHFITPAKIQVAYTSIIEALIDKTKENWIHRLHARNPPHADVREYRTVGFYVGRQCGKTDALVDFALQHGVDEVLFICKDRAIEKVIGEKFVKRTNAILPRHYMNSGILNQIIKDRQVETYEETIYDRNEDGTLKVAVHENGSLYPVVLHNKGDVIRNTDDLWDKYIDTPASTIKYILVDDASFTLNYQGITDHTFNRWVGETFNNDTIVVRVG</sequence>
<protein>
    <submittedName>
        <fullName evidence="1">Uncharacterized protein</fullName>
    </submittedName>
</protein>
<accession>A0A1Y0T0Q5</accession>
<gene>
    <name evidence="1" type="ORF">PHABIO_447</name>
</gene>
<evidence type="ECO:0000313" key="2">
    <source>
        <dbReference type="Proteomes" id="UP000225448"/>
    </source>
</evidence>
<name>A0A1Y0T0Q5_9CAUD</name>
<evidence type="ECO:0000313" key="1">
    <source>
        <dbReference type="EMBL" id="ARV77078.1"/>
    </source>
</evidence>
<reference evidence="1 2" key="1">
    <citation type="submission" date="2017-05" db="EMBL/GenBank/DDBJ databases">
        <authorList>
            <person name="Song R."/>
            <person name="Chenine A.L."/>
            <person name="Ruprecht R.M."/>
        </authorList>
    </citation>
    <scope>NUCLEOTIDE SEQUENCE [LARGE SCALE GENOMIC DNA]</scope>
</reference>